<dbReference type="PANTHER" id="PTHR43433:SF5">
    <property type="entry name" value="AB HYDROLASE-1 DOMAIN-CONTAINING PROTEIN"/>
    <property type="match status" value="1"/>
</dbReference>
<comment type="caution">
    <text evidence="2">The sequence shown here is derived from an EMBL/GenBank/DDBJ whole genome shotgun (WGS) entry which is preliminary data.</text>
</comment>
<dbReference type="InterPro" id="IPR000073">
    <property type="entry name" value="AB_hydrolase_1"/>
</dbReference>
<dbReference type="Gene3D" id="3.40.50.1820">
    <property type="entry name" value="alpha/beta hydrolase"/>
    <property type="match status" value="1"/>
</dbReference>
<gene>
    <name evidence="2" type="ORF">E6W39_05080</name>
</gene>
<organism evidence="2 3">
    <name type="scientific">Kitasatospora acidiphila</name>
    <dbReference type="NCBI Taxonomy" id="2567942"/>
    <lineage>
        <taxon>Bacteria</taxon>
        <taxon>Bacillati</taxon>
        <taxon>Actinomycetota</taxon>
        <taxon>Actinomycetes</taxon>
        <taxon>Kitasatosporales</taxon>
        <taxon>Streptomycetaceae</taxon>
        <taxon>Kitasatospora</taxon>
    </lineage>
</organism>
<dbReference type="InterPro" id="IPR050471">
    <property type="entry name" value="AB_hydrolase"/>
</dbReference>
<evidence type="ECO:0000259" key="1">
    <source>
        <dbReference type="Pfam" id="PF12697"/>
    </source>
</evidence>
<dbReference type="EMBL" id="VIGB01000003">
    <property type="protein sequence ID" value="TQF01736.1"/>
    <property type="molecule type" value="Genomic_DNA"/>
</dbReference>
<name>A0A540VY94_9ACTN</name>
<dbReference type="OrthoDB" id="63519at2"/>
<accession>A0A540VY94</accession>
<keyword evidence="3" id="KW-1185">Reference proteome</keyword>
<dbReference type="InterPro" id="IPR029058">
    <property type="entry name" value="AB_hydrolase_fold"/>
</dbReference>
<reference evidence="2 3" key="1">
    <citation type="submission" date="2019-06" db="EMBL/GenBank/DDBJ databases">
        <title>Description of Kitasatospora acidophila sp. nov. isolated from pine grove soil, and reclassification of Streptomyces novaecaesareae to Kitasatospora novaeceasareae comb. nov.</title>
        <authorList>
            <person name="Kim M.J."/>
        </authorList>
    </citation>
    <scope>NUCLEOTIDE SEQUENCE [LARGE SCALE GENOMIC DNA]</scope>
    <source>
        <strain evidence="2 3">MMS16-CNU292</strain>
    </source>
</reference>
<proteinExistence type="predicted"/>
<protein>
    <submittedName>
        <fullName evidence="2">Alpha/beta hydrolase</fullName>
    </submittedName>
</protein>
<sequence length="261" mass="27137">MNITSKDGTTLAVDTTGQGTPLILIGGAFNDRSTVAGLAAELATGFRVVTYDRRGRSASDDKSDDYLVANEIADLAAVVEYFGGHASVFGHSSGAALAMEAVVRGLPIDRLAVYEPPYRVDDNLPTSRTDVNERLKSLVAAGDGPGAVELFMAEVIGVPAEGIAGMRAGEVWPFLVGQAPSLPYDVLVMQPWRPMPVERIAGIGVPLLAVYGDRTEPGLAAATKAVAAAVPGARLEALAGEDHAVLQRPAALAPLLAEFFG</sequence>
<feature type="domain" description="AB hydrolase-1" evidence="1">
    <location>
        <begin position="24"/>
        <end position="253"/>
    </location>
</feature>
<dbReference type="Pfam" id="PF12697">
    <property type="entry name" value="Abhydrolase_6"/>
    <property type="match status" value="1"/>
</dbReference>
<evidence type="ECO:0000313" key="2">
    <source>
        <dbReference type="EMBL" id="TQF01736.1"/>
    </source>
</evidence>
<evidence type="ECO:0000313" key="3">
    <source>
        <dbReference type="Proteomes" id="UP000319103"/>
    </source>
</evidence>
<dbReference type="GO" id="GO:0016787">
    <property type="term" value="F:hydrolase activity"/>
    <property type="evidence" value="ECO:0007669"/>
    <property type="project" value="UniProtKB-KW"/>
</dbReference>
<dbReference type="PANTHER" id="PTHR43433">
    <property type="entry name" value="HYDROLASE, ALPHA/BETA FOLD FAMILY PROTEIN"/>
    <property type="match status" value="1"/>
</dbReference>
<dbReference type="SUPFAM" id="SSF53474">
    <property type="entry name" value="alpha/beta-Hydrolases"/>
    <property type="match status" value="1"/>
</dbReference>
<keyword evidence="2" id="KW-0378">Hydrolase</keyword>
<dbReference type="RefSeq" id="WP_141632460.1">
    <property type="nucleotide sequence ID" value="NZ_VIGB01000003.1"/>
</dbReference>
<dbReference type="Proteomes" id="UP000319103">
    <property type="component" value="Unassembled WGS sequence"/>
</dbReference>
<dbReference type="AlphaFoldDB" id="A0A540VY94"/>